<sequence>MAKLAIVLTVILLFQLILSLYQVRYYQQFMSDLVEKYKHTSDYYLVSEVVKSRLSSNTLALIHNKNKVIIEAYYLRGMTIFSKFKPCDAVVGHCLNKQLLAVVQGDKLKERAISMLIEKSGQ</sequence>
<dbReference type="RefSeq" id="WP_135181627.1">
    <property type="nucleotide sequence ID" value="NZ_JADGKZ010000004.1"/>
</dbReference>
<evidence type="ECO:0000313" key="2">
    <source>
        <dbReference type="Proteomes" id="UP000297253"/>
    </source>
</evidence>
<reference evidence="1 2" key="1">
    <citation type="submission" date="2019-03" db="EMBL/GenBank/DDBJ databases">
        <title>Diversity of the mouse oral microbiome.</title>
        <authorList>
            <person name="Joseph S."/>
            <person name="Aduse-Opoku J."/>
            <person name="Curtis M."/>
            <person name="Wade W."/>
            <person name="Hashim A."/>
        </authorList>
    </citation>
    <scope>NUCLEOTIDE SEQUENCE [LARGE SCALE GENOMIC DNA]</scope>
    <source>
        <strain evidence="1 2">WM131</strain>
    </source>
</reference>
<name>A0A4Y9JBA4_9STRE</name>
<evidence type="ECO:0000313" key="1">
    <source>
        <dbReference type="EMBL" id="TFU98222.1"/>
    </source>
</evidence>
<dbReference type="InterPro" id="IPR009693">
    <property type="entry name" value="Glucitol_operon_activator"/>
</dbReference>
<organism evidence="1 2">
    <name type="scientific">Streptococcus cuniculi</name>
    <dbReference type="NCBI Taxonomy" id="1432788"/>
    <lineage>
        <taxon>Bacteria</taxon>
        <taxon>Bacillati</taxon>
        <taxon>Bacillota</taxon>
        <taxon>Bacilli</taxon>
        <taxon>Lactobacillales</taxon>
        <taxon>Streptococcaceae</taxon>
        <taxon>Streptococcus</taxon>
    </lineage>
</organism>
<dbReference type="Pfam" id="PF06923">
    <property type="entry name" value="GutM"/>
    <property type="match status" value="1"/>
</dbReference>
<dbReference type="AlphaFoldDB" id="A0A4Y9JBA4"/>
<dbReference type="OrthoDB" id="2854696at2"/>
<proteinExistence type="predicted"/>
<accession>A0A4Y9JBA4</accession>
<comment type="caution">
    <text evidence="1">The sequence shown here is derived from an EMBL/GenBank/DDBJ whole genome shotgun (WGS) entry which is preliminary data.</text>
</comment>
<protein>
    <submittedName>
        <fullName evidence="1">Uncharacterized protein</fullName>
    </submittedName>
</protein>
<dbReference type="EMBL" id="SPPD01000004">
    <property type="protein sequence ID" value="TFU98222.1"/>
    <property type="molecule type" value="Genomic_DNA"/>
</dbReference>
<dbReference type="Proteomes" id="UP000297253">
    <property type="component" value="Unassembled WGS sequence"/>
</dbReference>
<gene>
    <name evidence="1" type="ORF">E4T82_04245</name>
</gene>